<keyword evidence="3" id="KW-1185">Reference proteome</keyword>
<organism evidence="2 3">
    <name type="scientific">Haloarchaeobius iranensis</name>
    <dbReference type="NCBI Taxonomy" id="996166"/>
    <lineage>
        <taxon>Archaea</taxon>
        <taxon>Methanobacteriati</taxon>
        <taxon>Methanobacteriota</taxon>
        <taxon>Stenosarchaea group</taxon>
        <taxon>Halobacteria</taxon>
        <taxon>Halobacteriales</taxon>
        <taxon>Halorubellaceae</taxon>
        <taxon>Haloarchaeobius</taxon>
    </lineage>
</organism>
<dbReference type="Proteomes" id="UP000199370">
    <property type="component" value="Unassembled WGS sequence"/>
</dbReference>
<dbReference type="EMBL" id="FNIA01000007">
    <property type="protein sequence ID" value="SDM76394.1"/>
    <property type="molecule type" value="Genomic_DNA"/>
</dbReference>
<dbReference type="STRING" id="996166.SAMN05192554_10732"/>
<evidence type="ECO:0000256" key="1">
    <source>
        <dbReference type="SAM" id="Phobius"/>
    </source>
</evidence>
<gene>
    <name evidence="2" type="ORF">SAMN05192554_10732</name>
</gene>
<accession>A0A1G9VVU6</accession>
<proteinExistence type="predicted"/>
<feature type="transmembrane region" description="Helical" evidence="1">
    <location>
        <begin position="12"/>
        <end position="34"/>
    </location>
</feature>
<dbReference type="AlphaFoldDB" id="A0A1G9VVU6"/>
<protein>
    <submittedName>
        <fullName evidence="2">Uncharacterized protein</fullName>
    </submittedName>
</protein>
<keyword evidence="1" id="KW-0472">Membrane</keyword>
<sequence length="72" mass="7732">MAGMDRDRYVTLALLAFGLVLVGFVLLGFGRIFLGYHTAQLLSAPFGLTGFAIVVVLFLEGVRTAVRGRTGE</sequence>
<feature type="transmembrane region" description="Helical" evidence="1">
    <location>
        <begin position="40"/>
        <end position="59"/>
    </location>
</feature>
<evidence type="ECO:0000313" key="3">
    <source>
        <dbReference type="Proteomes" id="UP000199370"/>
    </source>
</evidence>
<keyword evidence="1" id="KW-1133">Transmembrane helix</keyword>
<reference evidence="2 3" key="1">
    <citation type="submission" date="2016-10" db="EMBL/GenBank/DDBJ databases">
        <authorList>
            <person name="de Groot N.N."/>
        </authorList>
    </citation>
    <scope>NUCLEOTIDE SEQUENCE [LARGE SCALE GENOMIC DNA]</scope>
    <source>
        <strain evidence="3">EB21,IBRC-M 10013,KCTC 4048</strain>
    </source>
</reference>
<evidence type="ECO:0000313" key="2">
    <source>
        <dbReference type="EMBL" id="SDM76394.1"/>
    </source>
</evidence>
<name>A0A1G9VVU6_9EURY</name>
<keyword evidence="1" id="KW-0812">Transmembrane</keyword>